<dbReference type="OrthoDB" id="883575at2"/>
<dbReference type="AlphaFoldDB" id="A0A1G1T997"/>
<evidence type="ECO:0008006" key="3">
    <source>
        <dbReference type="Google" id="ProtNLM"/>
    </source>
</evidence>
<evidence type="ECO:0000313" key="2">
    <source>
        <dbReference type="Proteomes" id="UP000176294"/>
    </source>
</evidence>
<evidence type="ECO:0000313" key="1">
    <source>
        <dbReference type="EMBL" id="OGX87433.1"/>
    </source>
</evidence>
<dbReference type="STRING" id="1908237.BEN47_10925"/>
<dbReference type="InterPro" id="IPR010921">
    <property type="entry name" value="Trp_repressor/repl_initiator"/>
</dbReference>
<dbReference type="GO" id="GO:0043565">
    <property type="term" value="F:sequence-specific DNA binding"/>
    <property type="evidence" value="ECO:0007669"/>
    <property type="project" value="InterPro"/>
</dbReference>
<accession>A0A1G1T997</accession>
<dbReference type="SUPFAM" id="SSF48295">
    <property type="entry name" value="TrpR-like"/>
    <property type="match status" value="1"/>
</dbReference>
<dbReference type="InterPro" id="IPR036388">
    <property type="entry name" value="WH-like_DNA-bd_sf"/>
</dbReference>
<dbReference type="EMBL" id="MDZB01000089">
    <property type="protein sequence ID" value="OGX87433.1"/>
    <property type="molecule type" value="Genomic_DNA"/>
</dbReference>
<dbReference type="Proteomes" id="UP000176294">
    <property type="component" value="Unassembled WGS sequence"/>
</dbReference>
<proteinExistence type="predicted"/>
<name>A0A1G1T997_9BACT</name>
<protein>
    <recommendedName>
        <fullName evidence="3">Transposase</fullName>
    </recommendedName>
</protein>
<gene>
    <name evidence="1" type="ORF">BEN47_10925</name>
</gene>
<reference evidence="1 2" key="1">
    <citation type="submission" date="2016-08" db="EMBL/GenBank/DDBJ databases">
        <title>Hymenobacter coccineus sp. nov., Hymenobacter lapidarius sp. nov. and Hymenobacter glacialis sp. nov., isolated from Antarctic soil.</title>
        <authorList>
            <person name="Sedlacek I."/>
            <person name="Kralova S."/>
            <person name="Kyrova K."/>
            <person name="Maslanova I."/>
            <person name="Stankova E."/>
            <person name="Vrbovska V."/>
            <person name="Nemec M."/>
            <person name="Bartak M."/>
            <person name="Svec P."/>
            <person name="Busse H.-J."/>
            <person name="Pantucek R."/>
        </authorList>
    </citation>
    <scope>NUCLEOTIDE SEQUENCE [LARGE SCALE GENOMIC DNA]</scope>
    <source>
        <strain evidence="1 2">CCM 8643</strain>
    </source>
</reference>
<dbReference type="Gene3D" id="1.10.10.10">
    <property type="entry name" value="Winged helix-like DNA-binding domain superfamily/Winged helix DNA-binding domain"/>
    <property type="match status" value="2"/>
</dbReference>
<keyword evidence="2" id="KW-1185">Reference proteome</keyword>
<sequence length="172" mass="18879">MTLDDFPPRQTKQAHYPIAFRLEAVRRVEAGEVQRVVAAAMGIAPITLIEWLRRHGTAAYAMLKRKVYTPAQKHAIVRELRTGLLTEADALLKYGLREKQTLRLWVAAQVAAEAVAAAPAPDPPAEAAGSAELAAQLRQAQWQIEALHTLIDQAEAAYKIDIRKKGGAKPSK</sequence>
<organism evidence="1 2">
    <name type="scientific">Hymenobacter lapidarius</name>
    <dbReference type="NCBI Taxonomy" id="1908237"/>
    <lineage>
        <taxon>Bacteria</taxon>
        <taxon>Pseudomonadati</taxon>
        <taxon>Bacteroidota</taxon>
        <taxon>Cytophagia</taxon>
        <taxon>Cytophagales</taxon>
        <taxon>Hymenobacteraceae</taxon>
        <taxon>Hymenobacter</taxon>
    </lineage>
</organism>
<comment type="caution">
    <text evidence="1">The sequence shown here is derived from an EMBL/GenBank/DDBJ whole genome shotgun (WGS) entry which is preliminary data.</text>
</comment>
<dbReference type="RefSeq" id="WP_125921532.1">
    <property type="nucleotide sequence ID" value="NZ_MDZB01000089.1"/>
</dbReference>